<keyword evidence="2" id="KW-0472">Membrane</keyword>
<keyword evidence="2" id="KW-0812">Transmembrane</keyword>
<reference evidence="3 4" key="1">
    <citation type="journal article" date="2021" name="Sci. Rep.">
        <title>The genome of the diatom Chaetoceros tenuissimus carries an ancient integrated fragment of an extant virus.</title>
        <authorList>
            <person name="Hongo Y."/>
            <person name="Kimura K."/>
            <person name="Takaki Y."/>
            <person name="Yoshida Y."/>
            <person name="Baba S."/>
            <person name="Kobayashi G."/>
            <person name="Nagasaki K."/>
            <person name="Hano T."/>
            <person name="Tomaru Y."/>
        </authorList>
    </citation>
    <scope>NUCLEOTIDE SEQUENCE [LARGE SCALE GENOMIC DNA]</scope>
    <source>
        <strain evidence="3 4">NIES-3715</strain>
    </source>
</reference>
<dbReference type="AlphaFoldDB" id="A0AAD3D101"/>
<accession>A0AAD3D101</accession>
<evidence type="ECO:0000313" key="3">
    <source>
        <dbReference type="EMBL" id="GFH54535.1"/>
    </source>
</evidence>
<dbReference type="Proteomes" id="UP001054902">
    <property type="component" value="Unassembled WGS sequence"/>
</dbReference>
<keyword evidence="4" id="KW-1185">Reference proteome</keyword>
<proteinExistence type="predicted"/>
<evidence type="ECO:0000256" key="2">
    <source>
        <dbReference type="SAM" id="Phobius"/>
    </source>
</evidence>
<feature type="transmembrane region" description="Helical" evidence="2">
    <location>
        <begin position="30"/>
        <end position="48"/>
    </location>
</feature>
<evidence type="ECO:0000313" key="4">
    <source>
        <dbReference type="Proteomes" id="UP001054902"/>
    </source>
</evidence>
<keyword evidence="2" id="KW-1133">Transmembrane helix</keyword>
<sequence>MGFVLIFTIVKECNYDQNDCPNSGNAGGKIAGGIIGALIAIIVVAFVYKKVSKKEEKGRHVPVPQDAAPAATSDQNIAEQDIPSKIESTSPLVKEDPVVSIPAHIEEAKLETAKEVIPVQEAVADEALENNVESVEYAEPVVFEKVVDTPSEKNRFDVMEDEVDDSGSLRSMGSKSLLVGLVHDDNLVVEENFEEIIDDSES</sequence>
<dbReference type="EMBL" id="BLLK01000047">
    <property type="protein sequence ID" value="GFH54535.1"/>
    <property type="molecule type" value="Genomic_DNA"/>
</dbReference>
<comment type="caution">
    <text evidence="3">The sequence shown here is derived from an EMBL/GenBank/DDBJ whole genome shotgun (WGS) entry which is preliminary data.</text>
</comment>
<evidence type="ECO:0000256" key="1">
    <source>
        <dbReference type="SAM" id="MobiDB-lite"/>
    </source>
</evidence>
<gene>
    <name evidence="3" type="ORF">CTEN210_11011</name>
</gene>
<feature type="region of interest" description="Disordered" evidence="1">
    <location>
        <begin position="58"/>
        <end position="77"/>
    </location>
</feature>
<protein>
    <submittedName>
        <fullName evidence="3">Uncharacterized protein</fullName>
    </submittedName>
</protein>
<organism evidence="3 4">
    <name type="scientific">Chaetoceros tenuissimus</name>
    <dbReference type="NCBI Taxonomy" id="426638"/>
    <lineage>
        <taxon>Eukaryota</taxon>
        <taxon>Sar</taxon>
        <taxon>Stramenopiles</taxon>
        <taxon>Ochrophyta</taxon>
        <taxon>Bacillariophyta</taxon>
        <taxon>Coscinodiscophyceae</taxon>
        <taxon>Chaetocerotophycidae</taxon>
        <taxon>Chaetocerotales</taxon>
        <taxon>Chaetocerotaceae</taxon>
        <taxon>Chaetoceros</taxon>
    </lineage>
</organism>
<name>A0AAD3D101_9STRA</name>